<keyword evidence="1" id="KW-0479">Metal-binding</keyword>
<evidence type="ECO:0000256" key="2">
    <source>
        <dbReference type="ARBA" id="ARBA00022771"/>
    </source>
</evidence>
<dbReference type="Gene3D" id="3.30.40.10">
    <property type="entry name" value="Zinc/RING finger domain, C3HC4 (zinc finger)"/>
    <property type="match status" value="1"/>
</dbReference>
<keyword evidence="3" id="KW-0862">Zinc</keyword>
<evidence type="ECO:0000259" key="6">
    <source>
        <dbReference type="PROSITE" id="PS50016"/>
    </source>
</evidence>
<evidence type="ECO:0000256" key="5">
    <source>
        <dbReference type="SAM" id="MobiDB-lite"/>
    </source>
</evidence>
<organism evidence="7 8">
    <name type="scientific">Litomosoides sigmodontis</name>
    <name type="common">Filarial nematode worm</name>
    <dbReference type="NCBI Taxonomy" id="42156"/>
    <lineage>
        <taxon>Eukaryota</taxon>
        <taxon>Metazoa</taxon>
        <taxon>Ecdysozoa</taxon>
        <taxon>Nematoda</taxon>
        <taxon>Chromadorea</taxon>
        <taxon>Rhabditida</taxon>
        <taxon>Spirurina</taxon>
        <taxon>Spiruromorpha</taxon>
        <taxon>Filarioidea</taxon>
        <taxon>Onchocercidae</taxon>
        <taxon>Litomosoides</taxon>
    </lineage>
</organism>
<dbReference type="PROSITE" id="PS50016">
    <property type="entry name" value="ZF_PHD_2"/>
    <property type="match status" value="1"/>
</dbReference>
<name>A0A3P6TMI7_LITSI</name>
<dbReference type="EMBL" id="UYRX01000622">
    <property type="protein sequence ID" value="VDK84619.1"/>
    <property type="molecule type" value="Genomic_DNA"/>
</dbReference>
<dbReference type="Proteomes" id="UP000277928">
    <property type="component" value="Unassembled WGS sequence"/>
</dbReference>
<evidence type="ECO:0000256" key="1">
    <source>
        <dbReference type="ARBA" id="ARBA00022723"/>
    </source>
</evidence>
<evidence type="ECO:0000313" key="8">
    <source>
        <dbReference type="Proteomes" id="UP000277928"/>
    </source>
</evidence>
<protein>
    <recommendedName>
        <fullName evidence="6">PHD-type domain-containing protein</fullName>
    </recommendedName>
</protein>
<dbReference type="InterPro" id="IPR011011">
    <property type="entry name" value="Znf_FYVE_PHD"/>
</dbReference>
<evidence type="ECO:0000256" key="4">
    <source>
        <dbReference type="PROSITE-ProRule" id="PRU00146"/>
    </source>
</evidence>
<accession>A0A3P6TMI7</accession>
<evidence type="ECO:0000256" key="3">
    <source>
        <dbReference type="ARBA" id="ARBA00022833"/>
    </source>
</evidence>
<dbReference type="OMA" id="MMMTRGY"/>
<dbReference type="GO" id="GO:0008270">
    <property type="term" value="F:zinc ion binding"/>
    <property type="evidence" value="ECO:0007669"/>
    <property type="project" value="UniProtKB-KW"/>
</dbReference>
<dbReference type="SUPFAM" id="SSF57903">
    <property type="entry name" value="FYVE/PHD zinc finger"/>
    <property type="match status" value="1"/>
</dbReference>
<dbReference type="OrthoDB" id="5847388at2759"/>
<dbReference type="AlphaFoldDB" id="A0A3P6TMI7"/>
<feature type="region of interest" description="Disordered" evidence="5">
    <location>
        <begin position="146"/>
        <end position="167"/>
    </location>
</feature>
<reference evidence="7 8" key="1">
    <citation type="submission" date="2018-08" db="EMBL/GenBank/DDBJ databases">
        <authorList>
            <person name="Laetsch R D."/>
            <person name="Stevens L."/>
            <person name="Kumar S."/>
            <person name="Blaxter L. M."/>
        </authorList>
    </citation>
    <scope>NUCLEOTIDE SEQUENCE [LARGE SCALE GENOMIC DNA]</scope>
</reference>
<dbReference type="InterPro" id="IPR013083">
    <property type="entry name" value="Znf_RING/FYVE/PHD"/>
</dbReference>
<dbReference type="STRING" id="42156.A0A3P6TMI7"/>
<sequence>MATATTALVRPTGNPGGSMMLMPTGATIAMGCTGQPSQSSLYPLEQSAYSVYPSQSAVGVSSIGGRLLSNNSCDAASGNFFPQQPQQNYPLQRSFYQNLTPEPQATAANNIIPQSVNCEAVGSTATISNDNMTASVLADLGSQSLSVRRPSSCSSRSRPSSSCSSATNAPIAITSTAVTATSVAGPVTTNMNGLVNASGTNSAVSSVSVTKNADILVIRDPFEEEELPGTQCNATSTRMMLFNQRPPQYINTGNPLDSGGQLELPRHLRVPYPESAYRACIAANKNLANYRNGAPLPSFIPSYPALSGPRPTSIFGPNVTPTENSVMYGNPQQQQLPGNRAGFGILRNSRAPGNASPGCPPMSMGNTPAPISAQGFGNPYCVQGSAPTQQMLGPPSCVQRAEYLPAPSGGYCMPAGVAGQSYFGGQPIGRVEPGTSNMIPVNSGPPQINPMGMVGMNGEMGPVMGGAMGVAQQQSVGVMTGKKGSNKRHVRCLSKANKAVAAAHNPTITNEQQLMVARRKQRSLLPSGQQPQAMVPGMALPMSLPSQDFYVSHGVCGSRNGMPANVVSVQQQAMMPITLANGAAGGNGLEQFNHFDDLFMGLATSFIDALPQQQSTSQMIANSMMMTRGYGGFEQNGFIDGFQAQRNSGNSDTASNITTNTTTITSSVSGDSFTVLNGSANSHNTSIGNKQRCVSCAEELRSDQPSIQCTANGDGCRRFFHQECSGLLPDAFRAIIAEPCAEWICPDCLCRQQTQLTFA</sequence>
<dbReference type="InterPro" id="IPR019787">
    <property type="entry name" value="Znf_PHD-finger"/>
</dbReference>
<keyword evidence="8" id="KW-1185">Reference proteome</keyword>
<keyword evidence="2 4" id="KW-0863">Zinc-finger</keyword>
<proteinExistence type="predicted"/>
<gene>
    <name evidence="7" type="ORF">NLS_LOCUS6734</name>
</gene>
<evidence type="ECO:0000313" key="7">
    <source>
        <dbReference type="EMBL" id="VDK84619.1"/>
    </source>
</evidence>
<feature type="domain" description="PHD-type" evidence="6">
    <location>
        <begin position="690"/>
        <end position="751"/>
    </location>
</feature>